<evidence type="ECO:0000313" key="2">
    <source>
        <dbReference type="EMBL" id="KAK4535655.1"/>
    </source>
</evidence>
<evidence type="ECO:0000313" key="3">
    <source>
        <dbReference type="Proteomes" id="UP001301350"/>
    </source>
</evidence>
<name>A0AAV9ITN5_CYACA</name>
<organism evidence="2 3">
    <name type="scientific">Cyanidium caldarium</name>
    <name type="common">Red alga</name>
    <dbReference type="NCBI Taxonomy" id="2771"/>
    <lineage>
        <taxon>Eukaryota</taxon>
        <taxon>Rhodophyta</taxon>
        <taxon>Bangiophyceae</taxon>
        <taxon>Cyanidiales</taxon>
        <taxon>Cyanidiaceae</taxon>
        <taxon>Cyanidium</taxon>
    </lineage>
</organism>
<comment type="caution">
    <text evidence="2">The sequence shown here is derived from an EMBL/GenBank/DDBJ whole genome shotgun (WGS) entry which is preliminary data.</text>
</comment>
<feature type="compositionally biased region" description="Polar residues" evidence="1">
    <location>
        <begin position="243"/>
        <end position="252"/>
    </location>
</feature>
<sequence length="369" mass="39868">MERDGGGAADFGGLAAAVVRSRRRFLLTDRPPLDTSSALSEVPAARGTRIGLYSMDADGRGVASVRRVASAPLAWVVAGAAALGRGPAARRSAVSRTRAPADRLQSAPMRLSQTRQSGSGLPAGAERVGRRKPDGKPAMTPQPNAAAAPLSESSTPHSPRLTRLLPIEVQLVLVAMLPSPVRRESPYAQAVSEKVTRLRRLWKLKKASAPPGGRPADVDLGPTMTVSLSIERQSPRDRRPTSDAPTSDTEPYTQDRRRLERSFQMDSPLHAPSLSERAMAFLLQSRRKRLLVYALLLTLLLAPLRVEGLARWAGELGARPLALRHPLFAALSLLLDAYQELVGSHMVHDDAHWAVLAHLVEVLLLMVAM</sequence>
<feature type="region of interest" description="Disordered" evidence="1">
    <location>
        <begin position="87"/>
        <end position="159"/>
    </location>
</feature>
<feature type="compositionally biased region" description="Low complexity" evidence="1">
    <location>
        <begin position="87"/>
        <end position="98"/>
    </location>
</feature>
<proteinExistence type="predicted"/>
<gene>
    <name evidence="2" type="ORF">CDCA_CDCA05G1680</name>
</gene>
<dbReference type="Proteomes" id="UP001301350">
    <property type="component" value="Unassembled WGS sequence"/>
</dbReference>
<reference evidence="2 3" key="1">
    <citation type="submission" date="2022-07" db="EMBL/GenBank/DDBJ databases">
        <title>Genome-wide signatures of adaptation to extreme environments.</title>
        <authorList>
            <person name="Cho C.H."/>
            <person name="Yoon H.S."/>
        </authorList>
    </citation>
    <scope>NUCLEOTIDE SEQUENCE [LARGE SCALE GENOMIC DNA]</scope>
    <source>
        <strain evidence="2 3">DBV 063 E5</strain>
    </source>
</reference>
<protein>
    <submittedName>
        <fullName evidence="2">Uncharacterized protein</fullName>
    </submittedName>
</protein>
<accession>A0AAV9ITN5</accession>
<keyword evidence="3" id="KW-1185">Reference proteome</keyword>
<dbReference type="AlphaFoldDB" id="A0AAV9ITN5"/>
<evidence type="ECO:0000256" key="1">
    <source>
        <dbReference type="SAM" id="MobiDB-lite"/>
    </source>
</evidence>
<dbReference type="EMBL" id="JANCYW010000005">
    <property type="protein sequence ID" value="KAK4535655.1"/>
    <property type="molecule type" value="Genomic_DNA"/>
</dbReference>
<feature type="region of interest" description="Disordered" evidence="1">
    <location>
        <begin position="228"/>
        <end position="258"/>
    </location>
</feature>